<sequence>MYAFYVHRRAPTYRLVIHADAPFPAESPASDWTLTRTRTPEDTNPDVRAAIDETGYCLFRIGLRFDEINLL</sequence>
<dbReference type="AlphaFoldDB" id="A0A059FU12"/>
<proteinExistence type="predicted"/>
<organism evidence="1 2">
    <name type="scientific">Hyphomonas johnsonii MHS-2</name>
    <dbReference type="NCBI Taxonomy" id="1280950"/>
    <lineage>
        <taxon>Bacteria</taxon>
        <taxon>Pseudomonadati</taxon>
        <taxon>Pseudomonadota</taxon>
        <taxon>Alphaproteobacteria</taxon>
        <taxon>Hyphomonadales</taxon>
        <taxon>Hyphomonadaceae</taxon>
        <taxon>Hyphomonas</taxon>
    </lineage>
</organism>
<name>A0A059FU12_9PROT</name>
<dbReference type="OrthoDB" id="7190461at2"/>
<comment type="caution">
    <text evidence="1">The sequence shown here is derived from an EMBL/GenBank/DDBJ whole genome shotgun (WGS) entry which is preliminary data.</text>
</comment>
<dbReference type="STRING" id="1280950.HJO_01815"/>
<keyword evidence="2" id="KW-1185">Reference proteome</keyword>
<gene>
    <name evidence="1" type="ORF">HJO_01815</name>
</gene>
<dbReference type="EMBL" id="ARYK01000001">
    <property type="protein sequence ID" value="KCZ94072.1"/>
    <property type="molecule type" value="Genomic_DNA"/>
</dbReference>
<evidence type="ECO:0000313" key="2">
    <source>
        <dbReference type="Proteomes" id="UP000025171"/>
    </source>
</evidence>
<dbReference type="Proteomes" id="UP000025171">
    <property type="component" value="Unassembled WGS sequence"/>
</dbReference>
<dbReference type="PATRIC" id="fig|1280950.3.peg.373"/>
<dbReference type="RefSeq" id="WP_035612986.1">
    <property type="nucleotide sequence ID" value="NZ_ARYK01000001.1"/>
</dbReference>
<reference evidence="1 2" key="1">
    <citation type="journal article" date="2014" name="Antonie Van Leeuwenhoek">
        <title>Hyphomonas beringensis sp. nov. and Hyphomonas chukchiensis sp. nov., isolated from surface seawater of the Bering Sea and Chukchi Sea.</title>
        <authorList>
            <person name="Li C."/>
            <person name="Lai Q."/>
            <person name="Li G."/>
            <person name="Dong C."/>
            <person name="Wang J."/>
            <person name="Liao Y."/>
            <person name="Shao Z."/>
        </authorList>
    </citation>
    <scope>NUCLEOTIDE SEQUENCE [LARGE SCALE GENOMIC DNA]</scope>
    <source>
        <strain evidence="1 2">MHS-2</strain>
    </source>
</reference>
<dbReference type="eggNOG" id="ENOG502ZRRF">
    <property type="taxonomic scope" value="Bacteria"/>
</dbReference>
<accession>A0A059FU12</accession>
<protein>
    <submittedName>
        <fullName evidence="1">Uncharacterized protein</fullName>
    </submittedName>
</protein>
<evidence type="ECO:0000313" key="1">
    <source>
        <dbReference type="EMBL" id="KCZ94072.1"/>
    </source>
</evidence>